<organism evidence="3 4">
    <name type="scientific">Eiseniibacteriota bacterium</name>
    <dbReference type="NCBI Taxonomy" id="2212470"/>
    <lineage>
        <taxon>Bacteria</taxon>
        <taxon>Candidatus Eiseniibacteriota</taxon>
    </lineage>
</organism>
<proteinExistence type="predicted"/>
<evidence type="ECO:0000256" key="1">
    <source>
        <dbReference type="ARBA" id="ARBA00022490"/>
    </source>
</evidence>
<dbReference type="SUPFAM" id="SSF52374">
    <property type="entry name" value="Nucleotidylyl transferase"/>
    <property type="match status" value="1"/>
</dbReference>
<dbReference type="GO" id="GO:0004824">
    <property type="term" value="F:lysine-tRNA ligase activity"/>
    <property type="evidence" value="ECO:0007669"/>
    <property type="project" value="InterPro"/>
</dbReference>
<dbReference type="PANTHER" id="PTHR37940">
    <property type="entry name" value="LYSINE--TRNA LIGASE"/>
    <property type="match status" value="1"/>
</dbReference>
<name>A0A538SHV7_UNCEI</name>
<accession>A0A538SHV7</accession>
<keyword evidence="1" id="KW-0963">Cytoplasm</keyword>
<dbReference type="Gene3D" id="3.40.50.620">
    <property type="entry name" value="HUPs"/>
    <property type="match status" value="1"/>
</dbReference>
<dbReference type="GO" id="GO:0005737">
    <property type="term" value="C:cytoplasm"/>
    <property type="evidence" value="ECO:0007669"/>
    <property type="project" value="InterPro"/>
</dbReference>
<dbReference type="InterPro" id="IPR002904">
    <property type="entry name" value="Lys-tRNA-ligase"/>
</dbReference>
<dbReference type="Pfam" id="PF01921">
    <property type="entry name" value="tRNA-synt_1f"/>
    <property type="match status" value="1"/>
</dbReference>
<protein>
    <submittedName>
        <fullName evidence="3">Uncharacterized protein</fullName>
    </submittedName>
</protein>
<dbReference type="GO" id="GO:0006430">
    <property type="term" value="P:lysyl-tRNA aminoacylation"/>
    <property type="evidence" value="ECO:0007669"/>
    <property type="project" value="InterPro"/>
</dbReference>
<reference evidence="3 4" key="1">
    <citation type="journal article" date="2019" name="Nat. Microbiol.">
        <title>Mediterranean grassland soil C-N compound turnover is dependent on rainfall and depth, and is mediated by genomically divergent microorganisms.</title>
        <authorList>
            <person name="Diamond S."/>
            <person name="Andeer P.F."/>
            <person name="Li Z."/>
            <person name="Crits-Christoph A."/>
            <person name="Burstein D."/>
            <person name="Anantharaman K."/>
            <person name="Lane K.R."/>
            <person name="Thomas B.C."/>
            <person name="Pan C."/>
            <person name="Northen T.R."/>
            <person name="Banfield J.F."/>
        </authorList>
    </citation>
    <scope>NUCLEOTIDE SEQUENCE [LARGE SCALE GENOMIC DNA]</scope>
    <source>
        <strain evidence="3">WS_3</strain>
    </source>
</reference>
<dbReference type="GO" id="GO:0005524">
    <property type="term" value="F:ATP binding"/>
    <property type="evidence" value="ECO:0007669"/>
    <property type="project" value="InterPro"/>
</dbReference>
<dbReference type="AlphaFoldDB" id="A0A538SHV7"/>
<feature type="region of interest" description="Disordered" evidence="2">
    <location>
        <begin position="1"/>
        <end position="21"/>
    </location>
</feature>
<dbReference type="Proteomes" id="UP000320184">
    <property type="component" value="Unassembled WGS sequence"/>
</dbReference>
<dbReference type="PANTHER" id="PTHR37940:SF1">
    <property type="entry name" value="LYSINE--TRNA LIGASE"/>
    <property type="match status" value="1"/>
</dbReference>
<gene>
    <name evidence="3" type="ORF">E6K73_06980</name>
</gene>
<sequence length="226" mass="25081">MPDARFDPFGGDSTMPRDSLSQTGRRILPRVIATGFTAAFLGDERTLREFVAGDLVARRSRTLGEVPVLTLINDSYDPLTERQLRVGVDKDPELIRQFTPFCGRPIAEIPDPYGCHGSYSDHFIEALVERLKRLDIHPVVLDTYQAYHRGSYAHYVSATLANYRRIQELLSESCHDYSATCSTCSARNASASMGLRSSRSSPGRWRIAAHAAASTRGRTRARCAAS</sequence>
<evidence type="ECO:0000313" key="3">
    <source>
        <dbReference type="EMBL" id="TMQ50955.1"/>
    </source>
</evidence>
<evidence type="ECO:0000313" key="4">
    <source>
        <dbReference type="Proteomes" id="UP000320184"/>
    </source>
</evidence>
<dbReference type="InterPro" id="IPR014729">
    <property type="entry name" value="Rossmann-like_a/b/a_fold"/>
</dbReference>
<dbReference type="EMBL" id="VBOT01000086">
    <property type="protein sequence ID" value="TMQ50955.1"/>
    <property type="molecule type" value="Genomic_DNA"/>
</dbReference>
<evidence type="ECO:0000256" key="2">
    <source>
        <dbReference type="SAM" id="MobiDB-lite"/>
    </source>
</evidence>
<comment type="caution">
    <text evidence="3">The sequence shown here is derived from an EMBL/GenBank/DDBJ whole genome shotgun (WGS) entry which is preliminary data.</text>
</comment>